<keyword evidence="3" id="KW-1185">Reference proteome</keyword>
<evidence type="ECO:0000313" key="2">
    <source>
        <dbReference type="EMBL" id="KAK0174245.1"/>
    </source>
</evidence>
<feature type="region of interest" description="Disordered" evidence="1">
    <location>
        <begin position="1"/>
        <end position="44"/>
    </location>
</feature>
<reference evidence="2" key="2">
    <citation type="submission" date="2023-03" db="EMBL/GenBank/DDBJ databases">
        <authorList>
            <person name="Inwood S.N."/>
            <person name="Skelly J.G."/>
            <person name="Guhlin J."/>
            <person name="Harrop T.W.R."/>
            <person name="Goldson S.G."/>
            <person name="Dearden P.K."/>
        </authorList>
    </citation>
    <scope>NUCLEOTIDE SEQUENCE</scope>
    <source>
        <strain evidence="2">Lincoln</strain>
        <tissue evidence="2">Whole body</tissue>
    </source>
</reference>
<gene>
    <name evidence="2" type="ORF">PV327_011108</name>
</gene>
<dbReference type="AlphaFoldDB" id="A0AA39FRN8"/>
<evidence type="ECO:0000313" key="3">
    <source>
        <dbReference type="Proteomes" id="UP001168972"/>
    </source>
</evidence>
<organism evidence="2 3">
    <name type="scientific">Microctonus hyperodae</name>
    <name type="common">Parasitoid wasp</name>
    <dbReference type="NCBI Taxonomy" id="165561"/>
    <lineage>
        <taxon>Eukaryota</taxon>
        <taxon>Metazoa</taxon>
        <taxon>Ecdysozoa</taxon>
        <taxon>Arthropoda</taxon>
        <taxon>Hexapoda</taxon>
        <taxon>Insecta</taxon>
        <taxon>Pterygota</taxon>
        <taxon>Neoptera</taxon>
        <taxon>Endopterygota</taxon>
        <taxon>Hymenoptera</taxon>
        <taxon>Apocrita</taxon>
        <taxon>Ichneumonoidea</taxon>
        <taxon>Braconidae</taxon>
        <taxon>Euphorinae</taxon>
        <taxon>Microctonus</taxon>
    </lineage>
</organism>
<proteinExistence type="predicted"/>
<sequence length="277" mass="32334">MDPINKMSYSADDKNHDDGLLKIQDDASQVSTQESPEKNESEKPLQYNIEKILIDDDNEYYMPLSIHEMFAKCRMLKQIQYKCRDAERFEIFLRYLPTEKLEDFSIYSNPRNVGDEFDTYKTRTLSALLRNALARAPNLHSLKINYLPLSELAHPGGKATLKSLSIETKSLPRLTFRMKHVENLETLCIICEKINNVEKIWDIVKFCKKIHSIHFETKDTLPDATICAMMLLPNLRRLHLKTREKSYDLYLPSRNEIDITQKESLLSPKDQIITHVL</sequence>
<name>A0AA39FRN8_MICHY</name>
<accession>A0AA39FRN8</accession>
<feature type="compositionally biased region" description="Basic and acidic residues" evidence="1">
    <location>
        <begin position="11"/>
        <end position="25"/>
    </location>
</feature>
<dbReference type="SUPFAM" id="SSF52058">
    <property type="entry name" value="L domain-like"/>
    <property type="match status" value="1"/>
</dbReference>
<dbReference type="Gene3D" id="3.80.10.10">
    <property type="entry name" value="Ribonuclease Inhibitor"/>
    <property type="match status" value="1"/>
</dbReference>
<dbReference type="EMBL" id="JAQQBR010000094">
    <property type="protein sequence ID" value="KAK0174245.1"/>
    <property type="molecule type" value="Genomic_DNA"/>
</dbReference>
<dbReference type="Proteomes" id="UP001168972">
    <property type="component" value="Unassembled WGS sequence"/>
</dbReference>
<reference evidence="2" key="1">
    <citation type="journal article" date="2023" name="bioRxiv">
        <title>Scaffold-level genome assemblies of two parasitoid biocontrol wasps reveal the parthenogenesis mechanism and an associated novel virus.</title>
        <authorList>
            <person name="Inwood S."/>
            <person name="Skelly J."/>
            <person name="Guhlin J."/>
            <person name="Harrop T."/>
            <person name="Goldson S."/>
            <person name="Dearden P."/>
        </authorList>
    </citation>
    <scope>NUCLEOTIDE SEQUENCE</scope>
    <source>
        <strain evidence="2">Lincoln</strain>
        <tissue evidence="2">Whole body</tissue>
    </source>
</reference>
<protein>
    <submittedName>
        <fullName evidence="2">Uncharacterized protein</fullName>
    </submittedName>
</protein>
<comment type="caution">
    <text evidence="2">The sequence shown here is derived from an EMBL/GenBank/DDBJ whole genome shotgun (WGS) entry which is preliminary data.</text>
</comment>
<evidence type="ECO:0000256" key="1">
    <source>
        <dbReference type="SAM" id="MobiDB-lite"/>
    </source>
</evidence>
<dbReference type="InterPro" id="IPR032675">
    <property type="entry name" value="LRR_dom_sf"/>
</dbReference>